<organism evidence="2 3">
    <name type="scientific">Rhizodiscina lignyota</name>
    <dbReference type="NCBI Taxonomy" id="1504668"/>
    <lineage>
        <taxon>Eukaryota</taxon>
        <taxon>Fungi</taxon>
        <taxon>Dikarya</taxon>
        <taxon>Ascomycota</taxon>
        <taxon>Pezizomycotina</taxon>
        <taxon>Dothideomycetes</taxon>
        <taxon>Pleosporomycetidae</taxon>
        <taxon>Aulographales</taxon>
        <taxon>Rhizodiscinaceae</taxon>
        <taxon>Rhizodiscina</taxon>
    </lineage>
</organism>
<evidence type="ECO:0000256" key="1">
    <source>
        <dbReference type="SAM" id="MobiDB-lite"/>
    </source>
</evidence>
<name>A0A9P4IGR7_9PEZI</name>
<feature type="region of interest" description="Disordered" evidence="1">
    <location>
        <begin position="373"/>
        <end position="430"/>
    </location>
</feature>
<reference evidence="2" key="1">
    <citation type="journal article" date="2020" name="Stud. Mycol.">
        <title>101 Dothideomycetes genomes: a test case for predicting lifestyles and emergence of pathogens.</title>
        <authorList>
            <person name="Haridas S."/>
            <person name="Albert R."/>
            <person name="Binder M."/>
            <person name="Bloem J."/>
            <person name="Labutti K."/>
            <person name="Salamov A."/>
            <person name="Andreopoulos B."/>
            <person name="Baker S."/>
            <person name="Barry K."/>
            <person name="Bills G."/>
            <person name="Bluhm B."/>
            <person name="Cannon C."/>
            <person name="Castanera R."/>
            <person name="Culley D."/>
            <person name="Daum C."/>
            <person name="Ezra D."/>
            <person name="Gonzalez J."/>
            <person name="Henrissat B."/>
            <person name="Kuo A."/>
            <person name="Liang C."/>
            <person name="Lipzen A."/>
            <person name="Lutzoni F."/>
            <person name="Magnuson J."/>
            <person name="Mondo S."/>
            <person name="Nolan M."/>
            <person name="Ohm R."/>
            <person name="Pangilinan J."/>
            <person name="Park H.-J."/>
            <person name="Ramirez L."/>
            <person name="Alfaro M."/>
            <person name="Sun H."/>
            <person name="Tritt A."/>
            <person name="Yoshinaga Y."/>
            <person name="Zwiers L.-H."/>
            <person name="Turgeon B."/>
            <person name="Goodwin S."/>
            <person name="Spatafora J."/>
            <person name="Crous P."/>
            <person name="Grigoriev I."/>
        </authorList>
    </citation>
    <scope>NUCLEOTIDE SEQUENCE</scope>
    <source>
        <strain evidence="2">CBS 133067</strain>
    </source>
</reference>
<evidence type="ECO:0000313" key="3">
    <source>
        <dbReference type="Proteomes" id="UP000799772"/>
    </source>
</evidence>
<gene>
    <name evidence="2" type="ORF">NA57DRAFT_72727</name>
</gene>
<dbReference type="Proteomes" id="UP000799772">
    <property type="component" value="Unassembled WGS sequence"/>
</dbReference>
<feature type="region of interest" description="Disordered" evidence="1">
    <location>
        <begin position="579"/>
        <end position="605"/>
    </location>
</feature>
<comment type="caution">
    <text evidence="2">The sequence shown here is derived from an EMBL/GenBank/DDBJ whole genome shotgun (WGS) entry which is preliminary data.</text>
</comment>
<feature type="compositionally biased region" description="Pro residues" evidence="1">
    <location>
        <begin position="591"/>
        <end position="600"/>
    </location>
</feature>
<feature type="compositionally biased region" description="Low complexity" evidence="1">
    <location>
        <begin position="267"/>
        <end position="276"/>
    </location>
</feature>
<keyword evidence="3" id="KW-1185">Reference proteome</keyword>
<feature type="region of interest" description="Disordered" evidence="1">
    <location>
        <begin position="246"/>
        <end position="287"/>
    </location>
</feature>
<protein>
    <submittedName>
        <fullName evidence="2">Uncharacterized protein</fullName>
    </submittedName>
</protein>
<accession>A0A9P4IGR7</accession>
<dbReference type="EMBL" id="ML978123">
    <property type="protein sequence ID" value="KAF2101285.1"/>
    <property type="molecule type" value="Genomic_DNA"/>
</dbReference>
<sequence>MSTYDNSTLYTTVEHRNIIDRPTRLGSILVRGRVNDVGSLIAYINANYHAQYTPSDGLLCGLYALEIALKPICTSIGRIAPNFMDLLNLYRSQEYKNNAYQLSLSSSANADGEIDFVVATEQYTALTQEISLGVQALILLLELVERSIIAAFSLGVITWEESTPDGHKVYRAYVHDRVLANQVDLSRPHFVVWLFNTSQPDSRDGILNHWEGLAPQPMYNDPMLNAQGCAAPRFNHLPRLNTRNQTFTLDQSSNYDDEASSPEKSPKSLSSRSTPSPVDPVPRRESYPRHLDVDDLIANYPGEIHGENLLYCLLYYKQAELREKLKVAGVYIHDFTLRQRKRSALEKRCQRRNLPVTPENMAPIIAEYDRELEEHGMSPRKHRNENERRNSRSPSIDDYTSYPSLPDLQSKPMRTAAPPLRPAPGTINPDDMYHSRTQRSILGDLWPPLKMLKLDTDFSARHTHAQEQAAHIRANHSARVERPAWLWDGWEPAANYAHGSLSAGTVPRTLAEYLARPLPQGRADFSNVSDAKLTAMLQAELDKHPDESEGTLVPSADQSPNFMSAEESMDWFLQANRPRIPGQPGSKGPGVGPPGPPIPYVWPEHDPPPNLTVEQIAYYERVSHLTRIPEHMMRYIRSAKKRKYDEMMAEYQTVIEIDDEQEDHMMMVDHQQPEENDDDSKD</sequence>
<evidence type="ECO:0000313" key="2">
    <source>
        <dbReference type="EMBL" id="KAF2101285.1"/>
    </source>
</evidence>
<dbReference type="AlphaFoldDB" id="A0A9P4IGR7"/>
<proteinExistence type="predicted"/>